<reference evidence="1 2" key="1">
    <citation type="journal article" date="2015" name="Proc. Natl. Acad. Sci. U.S.A.">
        <title>The resurrection genome of Boea hygrometrica: A blueprint for survival of dehydration.</title>
        <authorList>
            <person name="Xiao L."/>
            <person name="Yang G."/>
            <person name="Zhang L."/>
            <person name="Yang X."/>
            <person name="Zhao S."/>
            <person name="Ji Z."/>
            <person name="Zhou Q."/>
            <person name="Hu M."/>
            <person name="Wang Y."/>
            <person name="Chen M."/>
            <person name="Xu Y."/>
            <person name="Jin H."/>
            <person name="Xiao X."/>
            <person name="Hu G."/>
            <person name="Bao F."/>
            <person name="Hu Y."/>
            <person name="Wan P."/>
            <person name="Li L."/>
            <person name="Deng X."/>
            <person name="Kuang T."/>
            <person name="Xiang C."/>
            <person name="Zhu J.K."/>
            <person name="Oliver M.J."/>
            <person name="He Y."/>
        </authorList>
    </citation>
    <scope>NUCLEOTIDE SEQUENCE [LARGE SCALE GENOMIC DNA]</scope>
    <source>
        <strain evidence="2">cv. XS01</strain>
    </source>
</reference>
<proteinExistence type="predicted"/>
<evidence type="ECO:0000313" key="2">
    <source>
        <dbReference type="Proteomes" id="UP000250235"/>
    </source>
</evidence>
<protein>
    <submittedName>
        <fullName evidence="1">Uncharacterized protein</fullName>
    </submittedName>
</protein>
<accession>A0A2Z7B6I9</accession>
<dbReference type="EMBL" id="KV010648">
    <property type="protein sequence ID" value="KZV27187.1"/>
    <property type="molecule type" value="Genomic_DNA"/>
</dbReference>
<sequence>MSLALVSDVSVTGVCCCAKQRLAFQTSPAIELAFQITSVVLRDDFLIIERRLAQAFGFSGYSAGRGADPARGAPGGG</sequence>
<gene>
    <name evidence="1" type="ORF">F511_30725</name>
</gene>
<dbReference type="Proteomes" id="UP000250235">
    <property type="component" value="Unassembled WGS sequence"/>
</dbReference>
<dbReference type="AlphaFoldDB" id="A0A2Z7B6I9"/>
<name>A0A2Z7B6I9_9LAMI</name>
<keyword evidence="2" id="KW-1185">Reference proteome</keyword>
<evidence type="ECO:0000313" key="1">
    <source>
        <dbReference type="EMBL" id="KZV27187.1"/>
    </source>
</evidence>
<organism evidence="1 2">
    <name type="scientific">Dorcoceras hygrometricum</name>
    <dbReference type="NCBI Taxonomy" id="472368"/>
    <lineage>
        <taxon>Eukaryota</taxon>
        <taxon>Viridiplantae</taxon>
        <taxon>Streptophyta</taxon>
        <taxon>Embryophyta</taxon>
        <taxon>Tracheophyta</taxon>
        <taxon>Spermatophyta</taxon>
        <taxon>Magnoliopsida</taxon>
        <taxon>eudicotyledons</taxon>
        <taxon>Gunneridae</taxon>
        <taxon>Pentapetalae</taxon>
        <taxon>asterids</taxon>
        <taxon>lamiids</taxon>
        <taxon>Lamiales</taxon>
        <taxon>Gesneriaceae</taxon>
        <taxon>Didymocarpoideae</taxon>
        <taxon>Trichosporeae</taxon>
        <taxon>Loxocarpinae</taxon>
        <taxon>Dorcoceras</taxon>
    </lineage>
</organism>